<keyword evidence="1" id="KW-0378">Hydrolase</keyword>
<dbReference type="RefSeq" id="WP_111296879.1">
    <property type="nucleotide sequence ID" value="NZ_QKZV01000009.1"/>
</dbReference>
<dbReference type="InterPro" id="IPR036412">
    <property type="entry name" value="HAD-like_sf"/>
</dbReference>
<reference evidence="1 2" key="1">
    <citation type="submission" date="2018-06" db="EMBL/GenBank/DDBJ databases">
        <title>Genomic Encyclopedia of Archaeal and Bacterial Type Strains, Phase II (KMG-II): from individual species to whole genera.</title>
        <authorList>
            <person name="Goeker M."/>
        </authorList>
    </citation>
    <scope>NUCLEOTIDE SEQUENCE [LARGE SCALE GENOMIC DNA]</scope>
    <source>
        <strain evidence="1 2">DSM 23241</strain>
    </source>
</reference>
<dbReference type="InterPro" id="IPR006439">
    <property type="entry name" value="HAD-SF_hydro_IA"/>
</dbReference>
<keyword evidence="2" id="KW-1185">Reference proteome</keyword>
<accession>A0A2W7RNZ1</accession>
<dbReference type="InterPro" id="IPR023198">
    <property type="entry name" value="PGP-like_dom2"/>
</dbReference>
<dbReference type="SFLD" id="SFLDG01129">
    <property type="entry name" value="C1.5:_HAD__Beta-PGM__Phosphata"/>
    <property type="match status" value="1"/>
</dbReference>
<dbReference type="InterPro" id="IPR023214">
    <property type="entry name" value="HAD_sf"/>
</dbReference>
<organism evidence="1 2">
    <name type="scientific">Hydrotalea sandarakina</name>
    <dbReference type="NCBI Taxonomy" id="1004304"/>
    <lineage>
        <taxon>Bacteria</taxon>
        <taxon>Pseudomonadati</taxon>
        <taxon>Bacteroidota</taxon>
        <taxon>Chitinophagia</taxon>
        <taxon>Chitinophagales</taxon>
        <taxon>Chitinophagaceae</taxon>
        <taxon>Hydrotalea</taxon>
    </lineage>
</organism>
<dbReference type="PANTHER" id="PTHR43611">
    <property type="entry name" value="ALPHA-D-GLUCOSE 1-PHOSPHATE PHOSPHATASE"/>
    <property type="match status" value="1"/>
</dbReference>
<name>A0A2W7RNZ1_9BACT</name>
<dbReference type="Gene3D" id="3.40.50.1000">
    <property type="entry name" value="HAD superfamily/HAD-like"/>
    <property type="match status" value="1"/>
</dbReference>
<dbReference type="PRINTS" id="PR00413">
    <property type="entry name" value="HADHALOGNASE"/>
</dbReference>
<comment type="caution">
    <text evidence="1">The sequence shown here is derived from an EMBL/GenBank/DDBJ whole genome shotgun (WGS) entry which is preliminary data.</text>
</comment>
<dbReference type="NCBIfam" id="TIGR01509">
    <property type="entry name" value="HAD-SF-IA-v3"/>
    <property type="match status" value="1"/>
</dbReference>
<dbReference type="AlphaFoldDB" id="A0A2W7RNZ1"/>
<dbReference type="SUPFAM" id="SSF56784">
    <property type="entry name" value="HAD-like"/>
    <property type="match status" value="1"/>
</dbReference>
<dbReference type="OrthoDB" id="9797415at2"/>
<dbReference type="Gene3D" id="1.10.150.240">
    <property type="entry name" value="Putative phosphatase, domain 2"/>
    <property type="match status" value="1"/>
</dbReference>
<dbReference type="GO" id="GO:0016787">
    <property type="term" value="F:hydrolase activity"/>
    <property type="evidence" value="ECO:0007669"/>
    <property type="project" value="UniProtKB-KW"/>
</dbReference>
<gene>
    <name evidence="1" type="ORF">LX80_02454</name>
</gene>
<sequence length="204" mass="23802">MKKVHNIIFDLGGVFINLDFQKTTQAFQQLGIQNFQQFFSQNHSNDLFIALETGKITANEFFELLRKTTGINADNQTITDAWNAMLLNFPPERIEWLNKINKQYPVYLFSNTNIIHYNCFMQLFQRDVGMQNFNEQFLKAYYSHEMGMRKPDADGFEYILQQNNLKPEETLFIDDTLANINTAKALGFQTIHLTAPQTVLDLRL</sequence>
<evidence type="ECO:0000313" key="1">
    <source>
        <dbReference type="EMBL" id="PZX60676.1"/>
    </source>
</evidence>
<dbReference type="SFLD" id="SFLDS00003">
    <property type="entry name" value="Haloacid_Dehalogenase"/>
    <property type="match status" value="1"/>
</dbReference>
<dbReference type="Proteomes" id="UP000249720">
    <property type="component" value="Unassembled WGS sequence"/>
</dbReference>
<dbReference type="EMBL" id="QKZV01000009">
    <property type="protein sequence ID" value="PZX60676.1"/>
    <property type="molecule type" value="Genomic_DNA"/>
</dbReference>
<protein>
    <submittedName>
        <fullName evidence="1">Putative hydrolase of the HAD superfamily</fullName>
    </submittedName>
</protein>
<dbReference type="PANTHER" id="PTHR43611:SF3">
    <property type="entry name" value="FLAVIN MONONUCLEOTIDE HYDROLASE 1, CHLOROPLATIC"/>
    <property type="match status" value="1"/>
</dbReference>
<evidence type="ECO:0000313" key="2">
    <source>
        <dbReference type="Proteomes" id="UP000249720"/>
    </source>
</evidence>
<proteinExistence type="predicted"/>
<dbReference type="Pfam" id="PF00702">
    <property type="entry name" value="Hydrolase"/>
    <property type="match status" value="1"/>
</dbReference>
<dbReference type="CDD" id="cd02603">
    <property type="entry name" value="HAD_sEH-N_like"/>
    <property type="match status" value="1"/>
</dbReference>